<sequence length="162" mass="17537">MYEDETCIVKAGTCRGSLNSIPAGSGVRVCFYLDRANGMVELNGEMCAAATQPATKQFTRQYMEISACSLYIGIGDRQGTHLRKSSAFFYSELIPLARRRLLLCIMSINSASPVLGNEHGALVKCERSRSTIPALPFDTLSASASSACLICPMPQILSSCKR</sequence>
<dbReference type="EMBL" id="MCFL01000051">
    <property type="protein sequence ID" value="ORZ32062.1"/>
    <property type="molecule type" value="Genomic_DNA"/>
</dbReference>
<reference evidence="1 2" key="1">
    <citation type="submission" date="2016-07" db="EMBL/GenBank/DDBJ databases">
        <title>Pervasive Adenine N6-methylation of Active Genes in Fungi.</title>
        <authorList>
            <consortium name="DOE Joint Genome Institute"/>
            <person name="Mondo S.J."/>
            <person name="Dannebaum R.O."/>
            <person name="Kuo R.C."/>
            <person name="Labutti K."/>
            <person name="Haridas S."/>
            <person name="Kuo A."/>
            <person name="Salamov A."/>
            <person name="Ahrendt S.R."/>
            <person name="Lipzen A."/>
            <person name="Sullivan W."/>
            <person name="Andreopoulos W.B."/>
            <person name="Clum A."/>
            <person name="Lindquist E."/>
            <person name="Daum C."/>
            <person name="Ramamoorthy G.K."/>
            <person name="Gryganskyi A."/>
            <person name="Culley D."/>
            <person name="Magnuson J.K."/>
            <person name="James T.Y."/>
            <person name="O'Malley M.A."/>
            <person name="Stajich J.E."/>
            <person name="Spatafora J.W."/>
            <person name="Visel A."/>
            <person name="Grigoriev I.V."/>
        </authorList>
    </citation>
    <scope>NUCLEOTIDE SEQUENCE [LARGE SCALE GENOMIC DNA]</scope>
    <source>
        <strain evidence="1 2">PL171</strain>
    </source>
</reference>
<name>A0A1Y2HG74_9FUNG</name>
<protein>
    <submittedName>
        <fullName evidence="1">Uncharacterized protein</fullName>
    </submittedName>
</protein>
<accession>A0A1Y2HG74</accession>
<dbReference type="Proteomes" id="UP000193411">
    <property type="component" value="Unassembled WGS sequence"/>
</dbReference>
<organism evidence="1 2">
    <name type="scientific">Catenaria anguillulae PL171</name>
    <dbReference type="NCBI Taxonomy" id="765915"/>
    <lineage>
        <taxon>Eukaryota</taxon>
        <taxon>Fungi</taxon>
        <taxon>Fungi incertae sedis</taxon>
        <taxon>Blastocladiomycota</taxon>
        <taxon>Blastocladiomycetes</taxon>
        <taxon>Blastocladiales</taxon>
        <taxon>Catenariaceae</taxon>
        <taxon>Catenaria</taxon>
    </lineage>
</organism>
<evidence type="ECO:0000313" key="2">
    <source>
        <dbReference type="Proteomes" id="UP000193411"/>
    </source>
</evidence>
<feature type="non-terminal residue" evidence="1">
    <location>
        <position position="162"/>
    </location>
</feature>
<proteinExistence type="predicted"/>
<keyword evidence="2" id="KW-1185">Reference proteome</keyword>
<evidence type="ECO:0000313" key="1">
    <source>
        <dbReference type="EMBL" id="ORZ32062.1"/>
    </source>
</evidence>
<comment type="caution">
    <text evidence="1">The sequence shown here is derived from an EMBL/GenBank/DDBJ whole genome shotgun (WGS) entry which is preliminary data.</text>
</comment>
<dbReference type="AlphaFoldDB" id="A0A1Y2HG74"/>
<gene>
    <name evidence="1" type="ORF">BCR44DRAFT_1440976</name>
</gene>